<keyword evidence="3" id="KW-0418">Kinase</keyword>
<keyword evidence="2" id="KW-0547">Nucleotide-binding</keyword>
<dbReference type="Proteomes" id="UP000460272">
    <property type="component" value="Unassembled WGS sequence"/>
</dbReference>
<evidence type="ECO:0000256" key="1">
    <source>
        <dbReference type="ARBA" id="ARBA00022679"/>
    </source>
</evidence>
<dbReference type="EMBL" id="RPFW01000011">
    <property type="protein sequence ID" value="TVY99898.1"/>
    <property type="molecule type" value="Genomic_DNA"/>
</dbReference>
<dbReference type="RefSeq" id="WP_145862006.1">
    <property type="nucleotide sequence ID" value="NZ_RPFW01000011.1"/>
</dbReference>
<dbReference type="OrthoDB" id="5169996at2"/>
<keyword evidence="1" id="KW-0808">Transferase</keyword>
<evidence type="ECO:0000259" key="6">
    <source>
        <dbReference type="Pfam" id="PF12555"/>
    </source>
</evidence>
<dbReference type="InterPro" id="IPR022215">
    <property type="entry name" value="SteA-like_C"/>
</dbReference>
<keyword evidence="5" id="KW-1133">Transmembrane helix</keyword>
<organism evidence="7 8">
    <name type="scientific">Trebonia kvetii</name>
    <dbReference type="NCBI Taxonomy" id="2480626"/>
    <lineage>
        <taxon>Bacteria</taxon>
        <taxon>Bacillati</taxon>
        <taxon>Actinomycetota</taxon>
        <taxon>Actinomycetes</taxon>
        <taxon>Streptosporangiales</taxon>
        <taxon>Treboniaceae</taxon>
        <taxon>Trebonia</taxon>
    </lineage>
</organism>
<evidence type="ECO:0000313" key="7">
    <source>
        <dbReference type="EMBL" id="TVY99898.1"/>
    </source>
</evidence>
<gene>
    <name evidence="7" type="ORF">EAS64_40380</name>
</gene>
<keyword evidence="4" id="KW-0067">ATP-binding</keyword>
<dbReference type="GO" id="GO:0009229">
    <property type="term" value="P:thiamine diphosphate biosynthetic process"/>
    <property type="evidence" value="ECO:0007669"/>
    <property type="project" value="InterPro"/>
</dbReference>
<dbReference type="InterPro" id="IPR036759">
    <property type="entry name" value="TPK_catalytic_sf"/>
</dbReference>
<feature type="transmembrane region" description="Helical" evidence="5">
    <location>
        <begin position="345"/>
        <end position="367"/>
    </location>
</feature>
<dbReference type="GO" id="GO:0004788">
    <property type="term" value="F:thiamine diphosphokinase activity"/>
    <property type="evidence" value="ECO:0007669"/>
    <property type="project" value="InterPro"/>
</dbReference>
<keyword evidence="5" id="KW-0812">Transmembrane</keyword>
<evidence type="ECO:0000256" key="3">
    <source>
        <dbReference type="ARBA" id="ARBA00022777"/>
    </source>
</evidence>
<dbReference type="NCBIfam" id="NF040608">
    <property type="entry name" value="division_SteA"/>
    <property type="match status" value="1"/>
</dbReference>
<sequence>MRFPHVRRGKAEEPPGIVGVARVDLRTKVLVRRLEPGDIAVIDHADLDRVSADELIACRVAAVVNAAKSVTGRYPNLGPRLLLEAGIPLIDDVGAEVLSRIADGATVRLDKDVLYNARDQVLAKGVLMTEETLDAAMEDANAGVPTQIDSFAANTLEFLRRERDMLTHGIDVPRLTTRMLDKHVLVVVRGYRYREDLRALRPYIREYRPVLLAVDAGADALLEAGYRPHVIIGDMDSVSDEALQVGAELVVHAYPDGRAPGMGRLRGLGLDGVSLPAPGTSEDVALLVADACGASLIAVVGTHWTLEEFLDKGRPGMASTFLTHLRVGSKLVNARGVHQLYQSRISGWALAALMIAAAVTIGVAIAYSPTGPILGNWISATWHTFAYWFTGLFK</sequence>
<evidence type="ECO:0000256" key="2">
    <source>
        <dbReference type="ARBA" id="ARBA00022741"/>
    </source>
</evidence>
<accession>A0A6P2BLF8</accession>
<comment type="caution">
    <text evidence="7">The sequence shown here is derived from an EMBL/GenBank/DDBJ whole genome shotgun (WGS) entry which is preliminary data.</text>
</comment>
<protein>
    <recommendedName>
        <fullName evidence="6">SteA-like C-terminal domain-containing protein</fullName>
    </recommendedName>
</protein>
<dbReference type="GO" id="GO:0016301">
    <property type="term" value="F:kinase activity"/>
    <property type="evidence" value="ECO:0007669"/>
    <property type="project" value="UniProtKB-KW"/>
</dbReference>
<proteinExistence type="predicted"/>
<reference evidence="7 8" key="1">
    <citation type="submission" date="2018-11" db="EMBL/GenBank/DDBJ databases">
        <title>Trebonia kvetii gen.nov., sp.nov., a novel acidophilic actinobacterium, and proposal of the new actinobacterial family Treboniaceae fam. nov.</title>
        <authorList>
            <person name="Rapoport D."/>
            <person name="Sagova-Mareckova M."/>
            <person name="Sedlacek I."/>
            <person name="Provaznik J."/>
            <person name="Kralova S."/>
            <person name="Pavlinic D."/>
            <person name="Benes V."/>
            <person name="Kopecky J."/>
        </authorList>
    </citation>
    <scope>NUCLEOTIDE SEQUENCE [LARGE SCALE GENOMIC DNA]</scope>
    <source>
        <strain evidence="7 8">15Tr583</strain>
    </source>
</reference>
<feature type="transmembrane region" description="Helical" evidence="5">
    <location>
        <begin position="373"/>
        <end position="393"/>
    </location>
</feature>
<dbReference type="GO" id="GO:0005524">
    <property type="term" value="F:ATP binding"/>
    <property type="evidence" value="ECO:0007669"/>
    <property type="project" value="UniProtKB-KW"/>
</dbReference>
<keyword evidence="5" id="KW-0472">Membrane</keyword>
<dbReference type="Pfam" id="PF12555">
    <property type="entry name" value="SteA-like_C"/>
    <property type="match status" value="1"/>
</dbReference>
<name>A0A6P2BLF8_9ACTN</name>
<keyword evidence="8" id="KW-1185">Reference proteome</keyword>
<evidence type="ECO:0000256" key="5">
    <source>
        <dbReference type="SAM" id="Phobius"/>
    </source>
</evidence>
<dbReference type="InterPro" id="IPR047795">
    <property type="entry name" value="Put_SteA-like"/>
</dbReference>
<dbReference type="Gene3D" id="3.40.50.10240">
    <property type="entry name" value="Thiamin pyrophosphokinase, catalytic domain"/>
    <property type="match status" value="1"/>
</dbReference>
<dbReference type="AlphaFoldDB" id="A0A6P2BLF8"/>
<evidence type="ECO:0000313" key="8">
    <source>
        <dbReference type="Proteomes" id="UP000460272"/>
    </source>
</evidence>
<dbReference type="SUPFAM" id="SSF63999">
    <property type="entry name" value="Thiamin pyrophosphokinase, catalytic domain"/>
    <property type="match status" value="1"/>
</dbReference>
<evidence type="ECO:0000256" key="4">
    <source>
        <dbReference type="ARBA" id="ARBA00022840"/>
    </source>
</evidence>
<feature type="domain" description="SteA-like C-terminal" evidence="6">
    <location>
        <begin position="335"/>
        <end position="386"/>
    </location>
</feature>